<feature type="transmembrane region" description="Helical" evidence="6">
    <location>
        <begin position="237"/>
        <end position="258"/>
    </location>
</feature>
<evidence type="ECO:0000256" key="4">
    <source>
        <dbReference type="ARBA" id="ARBA00023136"/>
    </source>
</evidence>
<dbReference type="Pfam" id="PF13515">
    <property type="entry name" value="FUSC_2"/>
    <property type="match status" value="1"/>
</dbReference>
<evidence type="ECO:0000256" key="3">
    <source>
        <dbReference type="ARBA" id="ARBA00022989"/>
    </source>
</evidence>
<feature type="region of interest" description="Disordered" evidence="5">
    <location>
        <begin position="724"/>
        <end position="761"/>
    </location>
</feature>
<dbReference type="Pfam" id="PF10334">
    <property type="entry name" value="BRE4"/>
    <property type="match status" value="1"/>
</dbReference>
<evidence type="ECO:0000256" key="5">
    <source>
        <dbReference type="SAM" id="MobiDB-lite"/>
    </source>
</evidence>
<feature type="transmembrane region" description="Helical" evidence="6">
    <location>
        <begin position="797"/>
        <end position="816"/>
    </location>
</feature>
<evidence type="ECO:0000256" key="6">
    <source>
        <dbReference type="SAM" id="Phobius"/>
    </source>
</evidence>
<feature type="compositionally biased region" description="Basic and acidic residues" evidence="5">
    <location>
        <begin position="1217"/>
        <end position="1240"/>
    </location>
</feature>
<dbReference type="PANTHER" id="PTHR37994:SF1">
    <property type="entry name" value="ER TRANSPORTER 6TM N-TERMINAL DOMAIN-CONTAINING PROTEIN"/>
    <property type="match status" value="1"/>
</dbReference>
<feature type="region of interest" description="Disordered" evidence="5">
    <location>
        <begin position="1205"/>
        <end position="1273"/>
    </location>
</feature>
<gene>
    <name evidence="10" type="ORF">BDZ90DRAFT_232471</name>
</gene>
<dbReference type="AlphaFoldDB" id="A0A316UWK1"/>
<dbReference type="InterPro" id="IPR049453">
    <property type="entry name" value="Memb_transporter_dom"/>
</dbReference>
<feature type="compositionally biased region" description="Acidic residues" evidence="5">
    <location>
        <begin position="1126"/>
        <end position="1140"/>
    </location>
</feature>
<dbReference type="EMBL" id="KZ819668">
    <property type="protein sequence ID" value="PWN27495.1"/>
    <property type="molecule type" value="Genomic_DNA"/>
</dbReference>
<dbReference type="Pfam" id="PF10337">
    <property type="entry name" value="ArAE_2_N"/>
    <property type="match status" value="1"/>
</dbReference>
<accession>A0A316UWK1</accession>
<dbReference type="InterPro" id="IPR018820">
    <property type="entry name" value="BRE4-related_DUF2421"/>
</dbReference>
<feature type="domain" description="Putative ER transporter 6TM N-terminal" evidence="8">
    <location>
        <begin position="96"/>
        <end position="405"/>
    </location>
</feature>
<evidence type="ECO:0000259" key="7">
    <source>
        <dbReference type="Pfam" id="PF10334"/>
    </source>
</evidence>
<feature type="compositionally biased region" description="Polar residues" evidence="5">
    <location>
        <begin position="503"/>
        <end position="519"/>
    </location>
</feature>
<feature type="transmembrane region" description="Helical" evidence="6">
    <location>
        <begin position="270"/>
        <end position="289"/>
    </location>
</feature>
<feature type="compositionally biased region" description="Basic and acidic residues" evidence="5">
    <location>
        <begin position="32"/>
        <end position="43"/>
    </location>
</feature>
<dbReference type="RefSeq" id="XP_025362107.1">
    <property type="nucleotide sequence ID" value="XM_025506265.1"/>
</dbReference>
<comment type="subcellular location">
    <subcellularLocation>
        <location evidence="1">Membrane</location>
        <topology evidence="1">Multi-pass membrane protein</topology>
    </subcellularLocation>
</comment>
<feature type="compositionally biased region" description="Basic and acidic residues" evidence="5">
    <location>
        <begin position="724"/>
        <end position="754"/>
    </location>
</feature>
<sequence>MANQTPQLPAMVTTHPSPGSTGSSQPSAPHPHFADGDACERHSTRLSTLLRRRKTKNGTVEEAASEKDERDDDDKKTRAASLAARLHIWPLPAHVAWFIPPFKSWTKMKPVLRSALIAWIAMFFLVINPVERYLGNASFLVLVFALLQPAELPLTGILERELFMLLFGVISWAWTCVAIKISYAARKNKVPASQANLRSIFMGEYIEAAPSIVCCLFLAAGSPVWLYLKVRFGPSPFVFSAIIAALALDIFLTDIPLFPYPNYLVGKAVLLPMAIKSAVTLIVSVVFFPKSVNSLFVDRIVLVLKPLSAAIRAQEEMFKSSPLDPEFDFLRVRTTIGQSERAIPLVAAATRLLSREISFGLASGEDLRTVERHVRALVAPANGWAQYFALLQRDLRIGHFTSDAPAQEKSKSATHTAPHTAPPSRPPSRPPSPSAPGTPRHSHSRPPSRPGTPRLETSTEPGTPHPSRPSSIHRHGHHHHHHDRGGRVAALLAKAPIYSHLQQRHSYQGSGSGPDTPSSAARLRGGFFSGHHTPDRQPVGVWESLRFSEIDQRLHTKSADFITDQVFGLLGESSEKIMEANAAALDYIVEWLATLNKQRYALLLARFTGRRVEAGTKEGKTRKPTLEVIAELEAALDAFKTKERLQVIDLFKPSVEHPGGSKTLPHRYLFQAFVHQHTNIVFTDRLLVLLRYLEQLERERTRGRIWWPSWPRFLTRQAWANAVGKDRSGGGAADARDRTSRDDVYHDDDHHPENDWYQSGLGGASPRDPDCLEPTSGMQRLGTSIHRWLGKATSGNMLFALKVGVLTGLVSMPFFFKRSAGWVQKEKGLWTLFMAQVTFGRHRGDSISQLVARIVSTVAGAIVVLLIWYISSGSGRPSPYAMMVVWGIAVVPIFVFRLYWPFSPQTSLITALTIAVTLGYSWKDSRNPAPYTSPGYGWEVAWRRLLEVVLGATAAVIWSFVPPSSTLRQYLRESHAAAIHRAGALHCRYLAFTLDHEGEDPAKLSADLVSLRVKLRTLDARKAQVAYETALRGPWPRERYEQLFEIQLALSKLLTAAVIVSQQLGPSYSKALLRRTKFARQAFMADVLAIYSICSTALRTAQPLPQNSPVLFSRYLSNAGFLFGDESDDEESEAEEDGEEVEGKEGGMPKRLTVEVLESQEYLSFAVGVITLSGIVMLLDRLILATKQLVGESFELPPELFHEKKRRKERKTRGRERRKDEAGKGHHGDEHLERGDERQEQIFGGTAEQGGSRDEKRQDGPGPAVAPRGEEAA</sequence>
<feature type="transmembrane region" description="Helical" evidence="6">
    <location>
        <begin position="205"/>
        <end position="228"/>
    </location>
</feature>
<feature type="domain" description="Integral membrane bound transporter" evidence="9">
    <location>
        <begin position="822"/>
        <end position="958"/>
    </location>
</feature>
<reference evidence="10 11" key="1">
    <citation type="journal article" date="2018" name="Mol. Biol. Evol.">
        <title>Broad Genomic Sampling Reveals a Smut Pathogenic Ancestry of the Fungal Clade Ustilaginomycotina.</title>
        <authorList>
            <person name="Kijpornyongpan T."/>
            <person name="Mondo S.J."/>
            <person name="Barry K."/>
            <person name="Sandor L."/>
            <person name="Lee J."/>
            <person name="Lipzen A."/>
            <person name="Pangilinan J."/>
            <person name="LaButti K."/>
            <person name="Hainaut M."/>
            <person name="Henrissat B."/>
            <person name="Grigoriev I.V."/>
            <person name="Spatafora J.W."/>
            <person name="Aime M.C."/>
        </authorList>
    </citation>
    <scope>NUCLEOTIDE SEQUENCE [LARGE SCALE GENOMIC DNA]</scope>
    <source>
        <strain evidence="10 11">MCA 5214</strain>
    </source>
</reference>
<dbReference type="GO" id="GO:0016020">
    <property type="term" value="C:membrane"/>
    <property type="evidence" value="ECO:0007669"/>
    <property type="project" value="UniProtKB-SubCell"/>
</dbReference>
<evidence type="ECO:0000259" key="9">
    <source>
        <dbReference type="Pfam" id="PF13515"/>
    </source>
</evidence>
<feature type="transmembrane region" description="Helical" evidence="6">
    <location>
        <begin position="944"/>
        <end position="961"/>
    </location>
</feature>
<feature type="region of interest" description="Disordered" evidence="5">
    <location>
        <begin position="1"/>
        <end position="76"/>
    </location>
</feature>
<feature type="compositionally biased region" description="Pro residues" evidence="5">
    <location>
        <begin position="420"/>
        <end position="436"/>
    </location>
</feature>
<protein>
    <recommendedName>
        <fullName evidence="12">ER transporter 6TM N-terminal domain-containing protein</fullName>
    </recommendedName>
</protein>
<feature type="region of interest" description="Disordered" evidence="5">
    <location>
        <begin position="503"/>
        <end position="535"/>
    </location>
</feature>
<keyword evidence="3 6" id="KW-1133">Transmembrane helix</keyword>
<evidence type="ECO:0000313" key="11">
    <source>
        <dbReference type="Proteomes" id="UP000245884"/>
    </source>
</evidence>
<dbReference type="InterPro" id="IPR018823">
    <property type="entry name" value="ArAE_2_N"/>
</dbReference>
<dbReference type="PANTHER" id="PTHR37994">
    <property type="entry name" value="ARAE_2_N DOMAIN-CONTAINING PROTEIN-RELATED"/>
    <property type="match status" value="1"/>
</dbReference>
<name>A0A316UWK1_9BASI</name>
<feature type="compositionally biased region" description="Low complexity" evidence="5">
    <location>
        <begin position="13"/>
        <end position="27"/>
    </location>
</feature>
<feature type="domain" description="DUF2421" evidence="7">
    <location>
        <begin position="962"/>
        <end position="1194"/>
    </location>
</feature>
<evidence type="ECO:0008006" key="12">
    <source>
        <dbReference type="Google" id="ProtNLM"/>
    </source>
</evidence>
<dbReference type="GeneID" id="37028088"/>
<keyword evidence="4 6" id="KW-0472">Membrane</keyword>
<keyword evidence="2 6" id="KW-0812">Transmembrane</keyword>
<organism evidence="10 11">
    <name type="scientific">Jaminaea rosea</name>
    <dbReference type="NCBI Taxonomy" id="1569628"/>
    <lineage>
        <taxon>Eukaryota</taxon>
        <taxon>Fungi</taxon>
        <taxon>Dikarya</taxon>
        <taxon>Basidiomycota</taxon>
        <taxon>Ustilaginomycotina</taxon>
        <taxon>Exobasidiomycetes</taxon>
        <taxon>Microstromatales</taxon>
        <taxon>Microstromatales incertae sedis</taxon>
        <taxon>Jaminaea</taxon>
    </lineage>
</organism>
<feature type="compositionally biased region" description="Basic residues" evidence="5">
    <location>
        <begin position="1205"/>
        <end position="1216"/>
    </location>
</feature>
<evidence type="ECO:0000313" key="10">
    <source>
        <dbReference type="EMBL" id="PWN27495.1"/>
    </source>
</evidence>
<evidence type="ECO:0000256" key="1">
    <source>
        <dbReference type="ARBA" id="ARBA00004141"/>
    </source>
</evidence>
<feature type="region of interest" description="Disordered" evidence="5">
    <location>
        <begin position="1126"/>
        <end position="1147"/>
    </location>
</feature>
<feature type="compositionally biased region" description="Basic and acidic residues" evidence="5">
    <location>
        <begin position="64"/>
        <end position="76"/>
    </location>
</feature>
<feature type="transmembrane region" description="Helical" evidence="6">
    <location>
        <begin position="850"/>
        <end position="868"/>
    </location>
</feature>
<evidence type="ECO:0000256" key="2">
    <source>
        <dbReference type="ARBA" id="ARBA00022692"/>
    </source>
</evidence>
<keyword evidence="11" id="KW-1185">Reference proteome</keyword>
<feature type="transmembrane region" description="Helical" evidence="6">
    <location>
        <begin position="880"/>
        <end position="900"/>
    </location>
</feature>
<dbReference type="Proteomes" id="UP000245884">
    <property type="component" value="Unassembled WGS sequence"/>
</dbReference>
<dbReference type="OrthoDB" id="2274698at2759"/>
<feature type="transmembrane region" description="Helical" evidence="6">
    <location>
        <begin position="110"/>
        <end position="127"/>
    </location>
</feature>
<feature type="compositionally biased region" description="Basic residues" evidence="5">
    <location>
        <begin position="471"/>
        <end position="484"/>
    </location>
</feature>
<feature type="transmembrane region" description="Helical" evidence="6">
    <location>
        <begin position="162"/>
        <end position="185"/>
    </location>
</feature>
<feature type="region of interest" description="Disordered" evidence="5">
    <location>
        <begin position="404"/>
        <end position="486"/>
    </location>
</feature>
<proteinExistence type="predicted"/>
<dbReference type="STRING" id="1569628.A0A316UWK1"/>
<evidence type="ECO:0000259" key="8">
    <source>
        <dbReference type="Pfam" id="PF10337"/>
    </source>
</evidence>